<dbReference type="Proteomes" id="UP000541444">
    <property type="component" value="Unassembled WGS sequence"/>
</dbReference>
<accession>A0A7J7M6Z5</accession>
<dbReference type="AlphaFoldDB" id="A0A7J7M6Z5"/>
<name>A0A7J7M6Z5_9MAGN</name>
<keyword evidence="3" id="KW-1185">Reference proteome</keyword>
<dbReference type="EMBL" id="JACGCM010001727">
    <property type="protein sequence ID" value="KAF6150655.1"/>
    <property type="molecule type" value="Genomic_DNA"/>
</dbReference>
<organism evidence="2 3">
    <name type="scientific">Kingdonia uniflora</name>
    <dbReference type="NCBI Taxonomy" id="39325"/>
    <lineage>
        <taxon>Eukaryota</taxon>
        <taxon>Viridiplantae</taxon>
        <taxon>Streptophyta</taxon>
        <taxon>Embryophyta</taxon>
        <taxon>Tracheophyta</taxon>
        <taxon>Spermatophyta</taxon>
        <taxon>Magnoliopsida</taxon>
        <taxon>Ranunculales</taxon>
        <taxon>Circaeasteraceae</taxon>
        <taxon>Kingdonia</taxon>
    </lineage>
</organism>
<evidence type="ECO:0000256" key="1">
    <source>
        <dbReference type="SAM" id="MobiDB-lite"/>
    </source>
</evidence>
<feature type="region of interest" description="Disordered" evidence="1">
    <location>
        <begin position="143"/>
        <end position="174"/>
    </location>
</feature>
<gene>
    <name evidence="2" type="ORF">GIB67_022267</name>
</gene>
<evidence type="ECO:0000313" key="2">
    <source>
        <dbReference type="EMBL" id="KAF6150655.1"/>
    </source>
</evidence>
<comment type="caution">
    <text evidence="2">The sequence shown here is derived from an EMBL/GenBank/DDBJ whole genome shotgun (WGS) entry which is preliminary data.</text>
</comment>
<protein>
    <submittedName>
        <fullName evidence="2">Uncharacterized protein</fullName>
    </submittedName>
</protein>
<evidence type="ECO:0000313" key="3">
    <source>
        <dbReference type="Proteomes" id="UP000541444"/>
    </source>
</evidence>
<reference evidence="2 3" key="1">
    <citation type="journal article" date="2020" name="IScience">
        <title>Genome Sequencing of the Endangered Kingdonia uniflora (Circaeasteraceae, Ranunculales) Reveals Potential Mechanisms of Evolutionary Specialization.</title>
        <authorList>
            <person name="Sun Y."/>
            <person name="Deng T."/>
            <person name="Zhang A."/>
            <person name="Moore M.J."/>
            <person name="Landis J.B."/>
            <person name="Lin N."/>
            <person name="Zhang H."/>
            <person name="Zhang X."/>
            <person name="Huang J."/>
            <person name="Zhang X."/>
            <person name="Sun H."/>
            <person name="Wang H."/>
        </authorList>
    </citation>
    <scope>NUCLEOTIDE SEQUENCE [LARGE SCALE GENOMIC DNA]</scope>
    <source>
        <strain evidence="2">TB1705</strain>
        <tissue evidence="2">Leaf</tissue>
    </source>
</reference>
<proteinExistence type="predicted"/>
<sequence length="174" mass="19943">MDWISQLRPGVPSLDLFNFLRIGSTNIVRYHIDHRTIETITWEPWLDSEVSEIEDVLTAKLLSRKRMLLQVPNGNCEYYFGDRCWRQLEGEAHIPLDSPLSMSPHISPVALHEMRQAGFLDCEQFVDLQLRRGSDVRVVLLPPGVGARTRQRESGPRTRGGGTSRRRRGTGDDY</sequence>